<feature type="region of interest" description="Disordered" evidence="1">
    <location>
        <begin position="128"/>
        <end position="158"/>
    </location>
</feature>
<keyword evidence="3" id="KW-1185">Reference proteome</keyword>
<evidence type="ECO:0000313" key="3">
    <source>
        <dbReference type="Proteomes" id="UP001346149"/>
    </source>
</evidence>
<dbReference type="AlphaFoldDB" id="A0AAN7QU58"/>
<reference evidence="2 3" key="1">
    <citation type="journal article" date="2023" name="Hortic Res">
        <title>Pangenome of water caltrop reveals structural variations and asymmetric subgenome divergence after allopolyploidization.</title>
        <authorList>
            <person name="Zhang X."/>
            <person name="Chen Y."/>
            <person name="Wang L."/>
            <person name="Yuan Y."/>
            <person name="Fang M."/>
            <person name="Shi L."/>
            <person name="Lu R."/>
            <person name="Comes H.P."/>
            <person name="Ma Y."/>
            <person name="Chen Y."/>
            <person name="Huang G."/>
            <person name="Zhou Y."/>
            <person name="Zheng Z."/>
            <person name="Qiu Y."/>
        </authorList>
    </citation>
    <scope>NUCLEOTIDE SEQUENCE [LARGE SCALE GENOMIC DNA]</scope>
    <source>
        <strain evidence="2">F231</strain>
    </source>
</reference>
<comment type="caution">
    <text evidence="2">The sequence shown here is derived from an EMBL/GenBank/DDBJ whole genome shotgun (WGS) entry which is preliminary data.</text>
</comment>
<evidence type="ECO:0000256" key="1">
    <source>
        <dbReference type="SAM" id="MobiDB-lite"/>
    </source>
</evidence>
<accession>A0AAN7QU58</accession>
<protein>
    <submittedName>
        <fullName evidence="2">Uncharacterized protein</fullName>
    </submittedName>
</protein>
<proteinExistence type="predicted"/>
<gene>
    <name evidence="2" type="ORF">SAY86_006300</name>
</gene>
<organism evidence="2 3">
    <name type="scientific">Trapa natans</name>
    <name type="common">Water chestnut</name>
    <dbReference type="NCBI Taxonomy" id="22666"/>
    <lineage>
        <taxon>Eukaryota</taxon>
        <taxon>Viridiplantae</taxon>
        <taxon>Streptophyta</taxon>
        <taxon>Embryophyta</taxon>
        <taxon>Tracheophyta</taxon>
        <taxon>Spermatophyta</taxon>
        <taxon>Magnoliopsida</taxon>
        <taxon>eudicotyledons</taxon>
        <taxon>Gunneridae</taxon>
        <taxon>Pentapetalae</taxon>
        <taxon>rosids</taxon>
        <taxon>malvids</taxon>
        <taxon>Myrtales</taxon>
        <taxon>Lythraceae</taxon>
        <taxon>Trapa</taxon>
    </lineage>
</organism>
<evidence type="ECO:0000313" key="2">
    <source>
        <dbReference type="EMBL" id="KAK4778772.1"/>
    </source>
</evidence>
<dbReference type="EMBL" id="JAXQNO010000017">
    <property type="protein sequence ID" value="KAK4778772.1"/>
    <property type="molecule type" value="Genomic_DNA"/>
</dbReference>
<dbReference type="Proteomes" id="UP001346149">
    <property type="component" value="Unassembled WGS sequence"/>
</dbReference>
<name>A0AAN7QU58_TRANT</name>
<sequence>MGCAKAILSFQRNSLQKKLLALEHPESRVSTSIRATDHHVLHSGRWNIKKLCCGEPDNVLIGGASPDGIQHQFMECSKFTGTVSCFSLIAVVLQEGHPKCSIFREEAMEAMAEALDCRFCNENVQEKEKASDQSPPLFSNRRVDEPSPESFSGDLDRPRADNYHHHKLKSSVLISLLTLPYMLTCHIGMMCR</sequence>